<comment type="caution">
    <text evidence="2">The sequence shown here is derived from an EMBL/GenBank/DDBJ whole genome shotgun (WGS) entry which is preliminary data.</text>
</comment>
<reference evidence="2" key="2">
    <citation type="journal article" date="2023" name="Proc. Natl. Acad. Sci. U.S.A.">
        <title>A global phylogenomic analysis of the shiitake genus Lentinula.</title>
        <authorList>
            <person name="Sierra-Patev S."/>
            <person name="Min B."/>
            <person name="Naranjo-Ortiz M."/>
            <person name="Looney B."/>
            <person name="Konkel Z."/>
            <person name="Slot J.C."/>
            <person name="Sakamoto Y."/>
            <person name="Steenwyk J.L."/>
            <person name="Rokas A."/>
            <person name="Carro J."/>
            <person name="Camarero S."/>
            <person name="Ferreira P."/>
            <person name="Molpeceres G."/>
            <person name="Ruiz-Duenas F.J."/>
            <person name="Serrano A."/>
            <person name="Henrissat B."/>
            <person name="Drula E."/>
            <person name="Hughes K.W."/>
            <person name="Mata J.L."/>
            <person name="Ishikawa N.K."/>
            <person name="Vargas-Isla R."/>
            <person name="Ushijima S."/>
            <person name="Smith C.A."/>
            <person name="Donoghue J."/>
            <person name="Ahrendt S."/>
            <person name="Andreopoulos W."/>
            <person name="He G."/>
            <person name="LaButti K."/>
            <person name="Lipzen A."/>
            <person name="Ng V."/>
            <person name="Riley R."/>
            <person name="Sandor L."/>
            <person name="Barry K."/>
            <person name="Martinez A.T."/>
            <person name="Xiao Y."/>
            <person name="Gibbons J.G."/>
            <person name="Terashima K."/>
            <person name="Grigoriev I.V."/>
            <person name="Hibbett D."/>
        </authorList>
    </citation>
    <scope>NUCLEOTIDE SEQUENCE</scope>
    <source>
        <strain evidence="2">Sp2 HRB7682 ss15</strain>
    </source>
</reference>
<evidence type="ECO:0000256" key="1">
    <source>
        <dbReference type="SAM" id="MobiDB-lite"/>
    </source>
</evidence>
<dbReference type="Proteomes" id="UP001150238">
    <property type="component" value="Unassembled WGS sequence"/>
</dbReference>
<sequence>MSLPPPSYESFDYPIPDYTSEPRANEERLVYQQIRQSRGSDTRPTGVFVSRRDDITVVINYQEEETPTPVFGRKSNIEGTLLVDAPQSVSEITVKLTGVIEAVSPSTGYLSVNIIDQAHTIFNSGDEMPSQSICPSSLPFSCPIPSTFRYDGKEYLLPPSYYVLLGEQNQAYYARCTYQFSAVIIKARSRRTAFLGRNTKHNTFLLEYSPRSRPPRPVIDLSLLATIKERPEEWRQFSYQIVPKSGKYHLDSLTCQFFLPSVGIFGIRDAIPFHVQIVGSNNGSLAKLQSVLRTDKPLFRVHFLRQVAINKNGNKSAVHFPLGEAKLSPMPPVEGALSLLGQGNQLGQKQENMNWEGKIRCELEEKLAPSFNAGIVAITAFLNRSTTGILSDWYQMHNDGEKYR</sequence>
<feature type="region of interest" description="Disordered" evidence="1">
    <location>
        <begin position="1"/>
        <end position="22"/>
    </location>
</feature>
<organism evidence="2 3">
    <name type="scientific">Lentinula lateritia</name>
    <dbReference type="NCBI Taxonomy" id="40482"/>
    <lineage>
        <taxon>Eukaryota</taxon>
        <taxon>Fungi</taxon>
        <taxon>Dikarya</taxon>
        <taxon>Basidiomycota</taxon>
        <taxon>Agaricomycotina</taxon>
        <taxon>Agaricomycetes</taxon>
        <taxon>Agaricomycetidae</taxon>
        <taxon>Agaricales</taxon>
        <taxon>Marasmiineae</taxon>
        <taxon>Omphalotaceae</taxon>
        <taxon>Lentinula</taxon>
    </lineage>
</organism>
<accession>A0A9W9AR92</accession>
<proteinExistence type="predicted"/>
<evidence type="ECO:0000313" key="3">
    <source>
        <dbReference type="Proteomes" id="UP001150238"/>
    </source>
</evidence>
<dbReference type="AlphaFoldDB" id="A0A9W9AR92"/>
<protein>
    <submittedName>
        <fullName evidence="2">Uncharacterized protein</fullName>
    </submittedName>
</protein>
<name>A0A9W9AR92_9AGAR</name>
<dbReference type="EMBL" id="JANVFS010000008">
    <property type="protein sequence ID" value="KAJ4488850.1"/>
    <property type="molecule type" value="Genomic_DNA"/>
</dbReference>
<gene>
    <name evidence="2" type="ORF">C8J55DRAFT_487057</name>
</gene>
<evidence type="ECO:0000313" key="2">
    <source>
        <dbReference type="EMBL" id="KAJ4488850.1"/>
    </source>
</evidence>
<reference evidence="2" key="1">
    <citation type="submission" date="2022-08" db="EMBL/GenBank/DDBJ databases">
        <authorList>
            <consortium name="DOE Joint Genome Institute"/>
            <person name="Min B."/>
            <person name="Riley R."/>
            <person name="Sierra-Patev S."/>
            <person name="Naranjo-Ortiz M."/>
            <person name="Looney B."/>
            <person name="Konkel Z."/>
            <person name="Slot J.C."/>
            <person name="Sakamoto Y."/>
            <person name="Steenwyk J.L."/>
            <person name="Rokas A."/>
            <person name="Carro J."/>
            <person name="Camarero S."/>
            <person name="Ferreira P."/>
            <person name="Molpeceres G."/>
            <person name="Ruiz-Duenas F.J."/>
            <person name="Serrano A."/>
            <person name="Henrissat B."/>
            <person name="Drula E."/>
            <person name="Hughes K.W."/>
            <person name="Mata J.L."/>
            <person name="Ishikawa N.K."/>
            <person name="Vargas-Isla R."/>
            <person name="Ushijima S."/>
            <person name="Smith C.A."/>
            <person name="Ahrendt S."/>
            <person name="Andreopoulos W."/>
            <person name="He G."/>
            <person name="Labutti K."/>
            <person name="Lipzen A."/>
            <person name="Ng V."/>
            <person name="Sandor L."/>
            <person name="Barry K."/>
            <person name="Martinez A.T."/>
            <person name="Xiao Y."/>
            <person name="Gibbons J.G."/>
            <person name="Terashima K."/>
            <person name="Hibbett D.S."/>
            <person name="Grigoriev I.V."/>
        </authorList>
    </citation>
    <scope>NUCLEOTIDE SEQUENCE</scope>
    <source>
        <strain evidence="2">Sp2 HRB7682 ss15</strain>
    </source>
</reference>